<proteinExistence type="predicted"/>
<gene>
    <name evidence="2" type="ORF">CLV34_2074</name>
</gene>
<evidence type="ECO:0000313" key="3">
    <source>
        <dbReference type="Proteomes" id="UP000231586"/>
    </source>
</evidence>
<dbReference type="EMBL" id="PGTZ01000008">
    <property type="protein sequence ID" value="PJI93500.1"/>
    <property type="molecule type" value="Genomic_DNA"/>
</dbReference>
<feature type="region of interest" description="Disordered" evidence="1">
    <location>
        <begin position="167"/>
        <end position="190"/>
    </location>
</feature>
<comment type="caution">
    <text evidence="2">The sequence shown here is derived from an EMBL/GenBank/DDBJ whole genome shotgun (WGS) entry which is preliminary data.</text>
</comment>
<dbReference type="Proteomes" id="UP000231586">
    <property type="component" value="Unassembled WGS sequence"/>
</dbReference>
<name>A0A2M8WRD4_9MICO</name>
<evidence type="ECO:0000313" key="2">
    <source>
        <dbReference type="EMBL" id="PJI93500.1"/>
    </source>
</evidence>
<feature type="compositionally biased region" description="Low complexity" evidence="1">
    <location>
        <begin position="173"/>
        <end position="190"/>
    </location>
</feature>
<organism evidence="2 3">
    <name type="scientific">Luteimicrobium subarcticum</name>
    <dbReference type="NCBI Taxonomy" id="620910"/>
    <lineage>
        <taxon>Bacteria</taxon>
        <taxon>Bacillati</taxon>
        <taxon>Actinomycetota</taxon>
        <taxon>Actinomycetes</taxon>
        <taxon>Micrococcales</taxon>
        <taxon>Luteimicrobium</taxon>
    </lineage>
</organism>
<sequence length="190" mass="18828">MLVVGLGLVVSGLAWKVGSLSDPGPTAPSAAASGSALPSYAAGSTAGALTTAYPAELVPELAGAQVLSSSAEPVENGAYLQVSLSLRTSASTRSALAACTRTLEAHGFTRVSDRVGGADAGATFRRTTSTTATGEVGDVQLADFLVVAVVDETSDRLVTISGQVPAPRDATTKKASATRSASPSTTSTDG</sequence>
<keyword evidence="3" id="KW-1185">Reference proteome</keyword>
<evidence type="ECO:0000256" key="1">
    <source>
        <dbReference type="SAM" id="MobiDB-lite"/>
    </source>
</evidence>
<reference evidence="2 3" key="1">
    <citation type="submission" date="2017-11" db="EMBL/GenBank/DDBJ databases">
        <title>Genomic Encyclopedia of Archaeal and Bacterial Type Strains, Phase II (KMG-II): From Individual Species to Whole Genera.</title>
        <authorList>
            <person name="Goeker M."/>
        </authorList>
    </citation>
    <scope>NUCLEOTIDE SEQUENCE [LARGE SCALE GENOMIC DNA]</scope>
    <source>
        <strain evidence="2 3">DSM 22413</strain>
    </source>
</reference>
<dbReference type="AlphaFoldDB" id="A0A2M8WRD4"/>
<protein>
    <submittedName>
        <fullName evidence="2">Uncharacterized protein</fullName>
    </submittedName>
</protein>
<accession>A0A2M8WRD4</accession>